<dbReference type="GO" id="GO:0007064">
    <property type="term" value="P:mitotic sister chromatid cohesion"/>
    <property type="evidence" value="ECO:0000318"/>
    <property type="project" value="GO_Central"/>
</dbReference>
<accession>A0A2I4FPV9</accession>
<feature type="compositionally biased region" description="Low complexity" evidence="11">
    <location>
        <begin position="799"/>
        <end position="812"/>
    </location>
</feature>
<feature type="compositionally biased region" description="Basic and acidic residues" evidence="11">
    <location>
        <begin position="816"/>
        <end position="832"/>
    </location>
</feature>
<feature type="region of interest" description="Disordered" evidence="11">
    <location>
        <begin position="259"/>
        <end position="640"/>
    </location>
</feature>
<dbReference type="FunCoup" id="A0A2I4FPV9">
    <property type="interactions" value="3253"/>
</dbReference>
<feature type="region of interest" description="Disordered" evidence="11">
    <location>
        <begin position="690"/>
        <end position="939"/>
    </location>
</feature>
<comment type="similarity">
    <text evidence="2">Belongs to the PDS5 family.</text>
</comment>
<reference evidence="13" key="1">
    <citation type="submission" date="2025-08" db="UniProtKB">
        <authorList>
            <consortium name="RefSeq"/>
        </authorList>
    </citation>
    <scope>IDENTIFICATION</scope>
    <source>
        <tissue evidence="13">Leaves</tissue>
    </source>
</reference>
<keyword evidence="12" id="KW-1185">Reference proteome</keyword>
<proteinExistence type="inferred from homology"/>
<dbReference type="InterPro" id="IPR039776">
    <property type="entry name" value="Pds5"/>
</dbReference>
<evidence type="ECO:0000256" key="9">
    <source>
        <dbReference type="ARBA" id="ARBA00023306"/>
    </source>
</evidence>
<evidence type="ECO:0000313" key="13">
    <source>
        <dbReference type="RefSeq" id="XP_018833673.2"/>
    </source>
</evidence>
<dbReference type="STRING" id="51240.A0A2I4FPV9"/>
<evidence type="ECO:0000313" key="12">
    <source>
        <dbReference type="Proteomes" id="UP000235220"/>
    </source>
</evidence>
<dbReference type="InterPro" id="IPR011989">
    <property type="entry name" value="ARM-like"/>
</dbReference>
<feature type="compositionally biased region" description="Basic and acidic residues" evidence="11">
    <location>
        <begin position="722"/>
        <end position="732"/>
    </location>
</feature>
<dbReference type="Gramene" id="Jr08_00900_p1">
    <property type="protein sequence ID" value="cds.Jr08_00900_p1"/>
    <property type="gene ID" value="Jr08_00900"/>
</dbReference>
<dbReference type="PANTHER" id="PTHR12663:SF3">
    <property type="entry name" value="SISTER CHROMATID COHESION PROTEIN PDS5 HOMOLOG C"/>
    <property type="match status" value="1"/>
</dbReference>
<feature type="compositionally biased region" description="Basic and acidic residues" evidence="11">
    <location>
        <begin position="762"/>
        <end position="784"/>
    </location>
</feature>
<keyword evidence="8" id="KW-0539">Nucleus</keyword>
<dbReference type="GO" id="GO:0009556">
    <property type="term" value="P:microsporogenesis"/>
    <property type="evidence" value="ECO:0007669"/>
    <property type="project" value="UniProtKB-ARBA"/>
</dbReference>
<feature type="compositionally biased region" description="Polar residues" evidence="11">
    <location>
        <begin position="339"/>
        <end position="348"/>
    </location>
</feature>
<feature type="compositionally biased region" description="Polar residues" evidence="11">
    <location>
        <begin position="913"/>
        <end position="926"/>
    </location>
</feature>
<evidence type="ECO:0000256" key="1">
    <source>
        <dbReference type="ARBA" id="ARBA00004123"/>
    </source>
</evidence>
<keyword evidence="5" id="KW-0227">DNA damage</keyword>
<organism evidence="12 13">
    <name type="scientific">Juglans regia</name>
    <name type="common">English walnut</name>
    <dbReference type="NCBI Taxonomy" id="51240"/>
    <lineage>
        <taxon>Eukaryota</taxon>
        <taxon>Viridiplantae</taxon>
        <taxon>Streptophyta</taxon>
        <taxon>Embryophyta</taxon>
        <taxon>Tracheophyta</taxon>
        <taxon>Spermatophyta</taxon>
        <taxon>Magnoliopsida</taxon>
        <taxon>eudicotyledons</taxon>
        <taxon>Gunneridae</taxon>
        <taxon>Pentapetalae</taxon>
        <taxon>rosids</taxon>
        <taxon>fabids</taxon>
        <taxon>Fagales</taxon>
        <taxon>Juglandaceae</taxon>
        <taxon>Juglans</taxon>
    </lineage>
</organism>
<evidence type="ECO:0000256" key="5">
    <source>
        <dbReference type="ARBA" id="ARBA00022763"/>
    </source>
</evidence>
<sequence>MASSDTELEEQLLQAGNKLVDPPSSVDDLLPILDHVENCLSRVEQSPTKSMQSALSPSLKALIADKLFRHSDADVKVAVASCISEITRITAPDAPYDDNQMKEIFQLLVSSFENLSDNSSRSYTKRTSILETVAKVRSCVVMLDLECDALILEMFQNFFKAVRDYHPENVFSSMETIMTLVLEESEDISLDLLTPILASVKKDNEEVLPVARKLAERVFETCAVKVKPYLMQAVKTLGISFDDYSEVVGSICQETSSAVEQNEAHATGKDTADKSKSVKSSVDEEAPEDNGRSKAIAFSEPVKPAIQSNGVAQMGENDSLPPPNSDQKQEDGHHADPSISMNASSNAEPDSLDTENAINIEHQPRQTTRRGRKFNSTKKSTEPSENTEPPDNSVIDDEMETEKLPEHKNHSEDVPSPSPEEDPPVEATGSPKNEKETGTKVSSPKTLDNESGNVAPLSPRGGLPDESYSKKAGGRLKKKESLTKEATPSADEVSEKVSEATSDLELKPTRHTGKKVPSEISTENKTPTVVDESKKESSDSEAKPLRRPAKKVDGSSKIGDGSSSKRPEDKKRRGQGKAIREKDETKSPAKADDKEMVSSPKSITKSTKDDHHLDETPKTNSKRKRTPGKENDSDYGENLVGSKIKVWWPKDRMFYDGVIDSFISSSKKHRVLYTDGDEEVLNLKKEKWEYIGGDSGSDGEQVADQPSPDPSSEMPPKKKAKNNSDEPTKQAKMDALPKNLPSRGGGASSSKSKGTSSKSGHKFREGSKVDGKSKDDFPKTENKSENANSVKSKDRTPRSGGSKSVGPAPKSGGKSKKNDPNTHKIGKFKDDNTSTPRASTKSKQNIEKTGKSKQDTPKSASLSKDKNPKIGGKSGVNGTGKMKSGSSSSKAKEREDMKDNSTDSAKVPRSTKGKSPTLSKAQGSDSKTGKKRRRGMTGK</sequence>
<evidence type="ECO:0000256" key="3">
    <source>
        <dbReference type="ARBA" id="ARBA00022618"/>
    </source>
</evidence>
<feature type="compositionally biased region" description="Polar residues" evidence="11">
    <location>
        <begin position="439"/>
        <end position="452"/>
    </location>
</feature>
<dbReference type="SUPFAM" id="SSF63748">
    <property type="entry name" value="Tudor/PWWP/MBT"/>
    <property type="match status" value="1"/>
</dbReference>
<dbReference type="PANTHER" id="PTHR12663">
    <property type="entry name" value="ANDROGEN INDUCED INHIBITOR OF PROLIFERATION AS3 / PDS5-RELATED"/>
    <property type="match status" value="1"/>
</dbReference>
<dbReference type="RefSeq" id="XP_018833673.2">
    <property type="nucleotide sequence ID" value="XM_018978128.2"/>
</dbReference>
<evidence type="ECO:0000256" key="10">
    <source>
        <dbReference type="ARBA" id="ARBA00058864"/>
    </source>
</evidence>
<comment type="subcellular location">
    <subcellularLocation>
        <location evidence="1">Nucleus</location>
    </subcellularLocation>
</comment>
<feature type="compositionally biased region" description="Polar residues" evidence="11">
    <location>
        <begin position="833"/>
        <end position="843"/>
    </location>
</feature>
<feature type="compositionally biased region" description="Basic and acidic residues" evidence="11">
    <location>
        <begin position="327"/>
        <end position="336"/>
    </location>
</feature>
<feature type="compositionally biased region" description="Basic and acidic residues" evidence="11">
    <location>
        <begin position="890"/>
        <end position="901"/>
    </location>
</feature>
<gene>
    <name evidence="13" type="primary">LOC109001015</name>
</gene>
<evidence type="ECO:0000256" key="6">
    <source>
        <dbReference type="ARBA" id="ARBA00022776"/>
    </source>
</evidence>
<evidence type="ECO:0000256" key="8">
    <source>
        <dbReference type="ARBA" id="ARBA00023242"/>
    </source>
</evidence>
<dbReference type="InterPro" id="IPR016024">
    <property type="entry name" value="ARM-type_fold"/>
</dbReference>
<dbReference type="Gene3D" id="1.25.10.10">
    <property type="entry name" value="Leucine-rich Repeat Variant"/>
    <property type="match status" value="1"/>
</dbReference>
<dbReference type="OrthoDB" id="200660at2759"/>
<dbReference type="GO" id="GO:0006281">
    <property type="term" value="P:DNA repair"/>
    <property type="evidence" value="ECO:0007669"/>
    <property type="project" value="UniProtKB-KW"/>
</dbReference>
<feature type="compositionally biased region" description="Basic and acidic residues" evidence="11">
    <location>
        <begin position="493"/>
        <end position="508"/>
    </location>
</feature>
<comment type="function">
    <text evidence="10">Cohesin cofactor dispensable during the meiotic division but playing an important role in DNA repair by homologous recombination (HR) probably by helping SMC5/SMC6 complex. Regulator of sister chromatid cohesion in mitosis which may stabilize cohesin complex association with chromatin. May couple sister chromatid cohesion during mitosis to DNA replication. Cohesion ensures that chromosome partitioning is accurate in both meiotic and mitotic cells and plays an important role in DNA repair.</text>
</comment>
<keyword evidence="3" id="KW-0132">Cell division</keyword>
<evidence type="ECO:0000256" key="7">
    <source>
        <dbReference type="ARBA" id="ARBA00023204"/>
    </source>
</evidence>
<dbReference type="GeneID" id="109001015"/>
<evidence type="ECO:0000256" key="4">
    <source>
        <dbReference type="ARBA" id="ARBA00022737"/>
    </source>
</evidence>
<dbReference type="GO" id="GO:0140670">
    <property type="term" value="F:cohesin unloader activity"/>
    <property type="evidence" value="ECO:0000318"/>
    <property type="project" value="GO_Central"/>
</dbReference>
<evidence type="ECO:0000256" key="11">
    <source>
        <dbReference type="SAM" id="MobiDB-lite"/>
    </source>
</evidence>
<feature type="compositionally biased region" description="Basic residues" evidence="11">
    <location>
        <begin position="367"/>
        <end position="376"/>
    </location>
</feature>
<dbReference type="Pfam" id="PF20168">
    <property type="entry name" value="PDS5"/>
    <property type="match status" value="1"/>
</dbReference>
<keyword evidence="9" id="KW-0131">Cell cycle</keyword>
<feature type="compositionally biased region" description="Basic and acidic residues" evidence="11">
    <location>
        <begin position="578"/>
        <end position="596"/>
    </location>
</feature>
<feature type="compositionally biased region" description="Basic and acidic residues" evidence="11">
    <location>
        <begin position="401"/>
        <end position="413"/>
    </location>
</feature>
<keyword evidence="6" id="KW-0498">Mitosis</keyword>
<dbReference type="GO" id="GO:0035825">
    <property type="term" value="P:homologous recombination"/>
    <property type="evidence" value="ECO:0007669"/>
    <property type="project" value="UniProtKB-ARBA"/>
</dbReference>
<feature type="compositionally biased region" description="Basic and acidic residues" evidence="11">
    <location>
        <begin position="844"/>
        <end position="856"/>
    </location>
</feature>
<dbReference type="SUPFAM" id="SSF48371">
    <property type="entry name" value="ARM repeat"/>
    <property type="match status" value="1"/>
</dbReference>
<feature type="compositionally biased region" description="Basic and acidic residues" evidence="11">
    <location>
        <begin position="262"/>
        <end position="276"/>
    </location>
</feature>
<feature type="compositionally biased region" description="Basic and acidic residues" evidence="11">
    <location>
        <begin position="531"/>
        <end position="554"/>
    </location>
</feature>
<dbReference type="Proteomes" id="UP000235220">
    <property type="component" value="Chromosome 8"/>
</dbReference>
<name>A0A2I4FPV9_JUGRE</name>
<feature type="compositionally biased region" description="Low complexity" evidence="11">
    <location>
        <begin position="748"/>
        <end position="758"/>
    </location>
</feature>
<dbReference type="GO" id="GO:0005634">
    <property type="term" value="C:nucleus"/>
    <property type="evidence" value="ECO:0000318"/>
    <property type="project" value="GO_Central"/>
</dbReference>
<dbReference type="KEGG" id="jre:109001015"/>
<dbReference type="AlphaFoldDB" id="A0A2I4FPV9"/>
<feature type="compositionally biased region" description="Basic and acidic residues" evidence="11">
    <location>
        <begin position="606"/>
        <end position="617"/>
    </location>
</feature>
<feature type="compositionally biased region" description="Low complexity" evidence="11">
    <location>
        <begin position="879"/>
        <end position="889"/>
    </location>
</feature>
<dbReference type="GO" id="GO:0051301">
    <property type="term" value="P:cell division"/>
    <property type="evidence" value="ECO:0007669"/>
    <property type="project" value="UniProtKB-KW"/>
</dbReference>
<keyword evidence="7" id="KW-0234">DNA repair</keyword>
<dbReference type="GO" id="GO:0000785">
    <property type="term" value="C:chromatin"/>
    <property type="evidence" value="ECO:0000318"/>
    <property type="project" value="GO_Central"/>
</dbReference>
<dbReference type="Gene3D" id="2.30.30.140">
    <property type="match status" value="1"/>
</dbReference>
<dbReference type="FunFam" id="2.30.30.140:FF:000033">
    <property type="entry name" value="Binding protein"/>
    <property type="match status" value="1"/>
</dbReference>
<dbReference type="CDD" id="cd20404">
    <property type="entry name" value="Tudor_Agenet_AtEML-like"/>
    <property type="match status" value="1"/>
</dbReference>
<feature type="compositionally biased region" description="Basic residues" evidence="11">
    <location>
        <begin position="929"/>
        <end position="939"/>
    </location>
</feature>
<keyword evidence="4" id="KW-0677">Repeat</keyword>
<evidence type="ECO:0000256" key="2">
    <source>
        <dbReference type="ARBA" id="ARBA00006254"/>
    </source>
</evidence>
<protein>
    <submittedName>
        <fullName evidence="13">Muscle M-line assembly protein unc-89-like isoform X1</fullName>
    </submittedName>
</protein>